<reference evidence="2" key="1">
    <citation type="submission" date="2013-04" db="EMBL/GenBank/DDBJ databases">
        <authorList>
            <person name="Qu J."/>
            <person name="Murali S.C."/>
            <person name="Bandaranaike D."/>
            <person name="Bellair M."/>
            <person name="Blankenburg K."/>
            <person name="Chao H."/>
            <person name="Dinh H."/>
            <person name="Doddapaneni H."/>
            <person name="Downs B."/>
            <person name="Dugan-Rocha S."/>
            <person name="Elkadiri S."/>
            <person name="Gnanaolivu R.D."/>
            <person name="Hernandez B."/>
            <person name="Javaid M."/>
            <person name="Jayaseelan J.C."/>
            <person name="Lee S."/>
            <person name="Li M."/>
            <person name="Ming W."/>
            <person name="Munidasa M."/>
            <person name="Muniz J."/>
            <person name="Nguyen L."/>
            <person name="Ongeri F."/>
            <person name="Osuji N."/>
            <person name="Pu L.-L."/>
            <person name="Puazo M."/>
            <person name="Qu C."/>
            <person name="Quiroz J."/>
            <person name="Raj R."/>
            <person name="Weissenberger G."/>
            <person name="Xin Y."/>
            <person name="Zou X."/>
            <person name="Han Y."/>
            <person name="Richards S."/>
            <person name="Worley K."/>
            <person name="Muzny D."/>
            <person name="Gibbs R."/>
        </authorList>
    </citation>
    <scope>NUCLEOTIDE SEQUENCE</scope>
    <source>
        <strain evidence="2">Sampled in the wild</strain>
    </source>
</reference>
<protein>
    <recommendedName>
        <fullName evidence="1">Reverse transcriptase domain-containing protein</fullName>
    </recommendedName>
</protein>
<organism evidence="2 3">
    <name type="scientific">Ladona fulva</name>
    <name type="common">Scarce chaser dragonfly</name>
    <name type="synonym">Libellula fulva</name>
    <dbReference type="NCBI Taxonomy" id="123851"/>
    <lineage>
        <taxon>Eukaryota</taxon>
        <taxon>Metazoa</taxon>
        <taxon>Ecdysozoa</taxon>
        <taxon>Arthropoda</taxon>
        <taxon>Hexapoda</taxon>
        <taxon>Insecta</taxon>
        <taxon>Pterygota</taxon>
        <taxon>Palaeoptera</taxon>
        <taxon>Odonata</taxon>
        <taxon>Epiprocta</taxon>
        <taxon>Anisoptera</taxon>
        <taxon>Libelluloidea</taxon>
        <taxon>Libellulidae</taxon>
        <taxon>Ladona</taxon>
    </lineage>
</organism>
<dbReference type="InterPro" id="IPR000477">
    <property type="entry name" value="RT_dom"/>
</dbReference>
<dbReference type="CDD" id="cd01650">
    <property type="entry name" value="RT_nLTR_like"/>
    <property type="match status" value="1"/>
</dbReference>
<gene>
    <name evidence="2" type="ORF">J437_LFUL018723</name>
</gene>
<dbReference type="Pfam" id="PF00078">
    <property type="entry name" value="RVT_1"/>
    <property type="match status" value="1"/>
</dbReference>
<dbReference type="InterPro" id="IPR043502">
    <property type="entry name" value="DNA/RNA_pol_sf"/>
</dbReference>
<comment type="caution">
    <text evidence="2">The sequence shown here is derived from an EMBL/GenBank/DDBJ whole genome shotgun (WGS) entry which is preliminary data.</text>
</comment>
<evidence type="ECO:0000313" key="2">
    <source>
        <dbReference type="EMBL" id="KAG8240308.1"/>
    </source>
</evidence>
<dbReference type="AlphaFoldDB" id="A0A8K0KTZ3"/>
<dbReference type="EMBL" id="KZ312450">
    <property type="protein sequence ID" value="KAG8240308.1"/>
    <property type="molecule type" value="Genomic_DNA"/>
</dbReference>
<feature type="domain" description="Reverse transcriptase" evidence="1">
    <location>
        <begin position="1"/>
        <end position="294"/>
    </location>
</feature>
<keyword evidence="3" id="KW-1185">Reference proteome</keyword>
<dbReference type="Proteomes" id="UP000792457">
    <property type="component" value="Unassembled WGS sequence"/>
</dbReference>
<proteinExistence type="predicted"/>
<name>A0A8K0KTZ3_LADFU</name>
<dbReference type="SUPFAM" id="SSF56672">
    <property type="entry name" value="DNA/RNA polymerases"/>
    <property type="match status" value="1"/>
</dbReference>
<accession>A0A8K0KTZ3</accession>
<reference evidence="2" key="2">
    <citation type="submission" date="2017-10" db="EMBL/GenBank/DDBJ databases">
        <title>Ladona fulva Genome sequencing and assembly.</title>
        <authorList>
            <person name="Murali S."/>
            <person name="Richards S."/>
            <person name="Bandaranaike D."/>
            <person name="Bellair M."/>
            <person name="Blankenburg K."/>
            <person name="Chao H."/>
            <person name="Dinh H."/>
            <person name="Doddapaneni H."/>
            <person name="Dugan-Rocha S."/>
            <person name="Elkadiri S."/>
            <person name="Gnanaolivu R."/>
            <person name="Hernandez B."/>
            <person name="Skinner E."/>
            <person name="Javaid M."/>
            <person name="Lee S."/>
            <person name="Li M."/>
            <person name="Ming W."/>
            <person name="Munidasa M."/>
            <person name="Muniz J."/>
            <person name="Nguyen L."/>
            <person name="Hughes D."/>
            <person name="Osuji N."/>
            <person name="Pu L.-L."/>
            <person name="Puazo M."/>
            <person name="Qu C."/>
            <person name="Quiroz J."/>
            <person name="Raj R."/>
            <person name="Weissenberger G."/>
            <person name="Xin Y."/>
            <person name="Zou X."/>
            <person name="Han Y."/>
            <person name="Worley K."/>
            <person name="Muzny D."/>
            <person name="Gibbs R."/>
        </authorList>
    </citation>
    <scope>NUCLEOTIDE SEQUENCE</scope>
    <source>
        <strain evidence="2">Sampled in the wild</strain>
    </source>
</reference>
<dbReference type="GO" id="GO:0071897">
    <property type="term" value="P:DNA biosynthetic process"/>
    <property type="evidence" value="ECO:0007669"/>
    <property type="project" value="UniProtKB-ARBA"/>
</dbReference>
<dbReference type="PANTHER" id="PTHR19446">
    <property type="entry name" value="REVERSE TRANSCRIPTASES"/>
    <property type="match status" value="1"/>
</dbReference>
<evidence type="ECO:0000259" key="1">
    <source>
        <dbReference type="PROSITE" id="PS50878"/>
    </source>
</evidence>
<dbReference type="OrthoDB" id="8197512at2759"/>
<evidence type="ECO:0000313" key="3">
    <source>
        <dbReference type="Proteomes" id="UP000792457"/>
    </source>
</evidence>
<sequence length="472" mass="52796">MLPPFTPREVSNRLQATKNTAPGFNGITYGTWKKVDPGSRILAELFSLLLRFGWTPEEWKKSRTVLVELAPLGSTLGKLFSALLADRIYAWARSSSQLSFPTQKGFLPGCGGTDCRKRKQEAAIAWLGLEDAFGSIPHSHIFRVLREMGLPSQMLRIVSQLYTGNTTVIRAGDGYTEPITVLRGVRQGCPLSPFLFNMALEPLLQSVLVKKVVAGYRLGPSNICVLAYADDLVLVARDAGMLRSLLWVTGKAAEWSGLHFKPGKCATMHLDWRQMPGKLLTKMEQGRAYGATTLNSVSNHFMRTGRYLRFCDWRFIHRARLHTLPLKSASWRKNRLDTHCRLCGAEKENLSHVLNNCLLHAKMRTELHDKIISLVADILPREWTIRLNRTISGTGSCLRPDIYLEDGNETVIVDVTVPFENGPEALGRAREGKTVKYNELAEMVRIMGRYQNPVHLGAIVVGALGAWDEQNS</sequence>
<dbReference type="PROSITE" id="PS50878">
    <property type="entry name" value="RT_POL"/>
    <property type="match status" value="1"/>
</dbReference>